<dbReference type="EMBL" id="CP165626">
    <property type="protein sequence ID" value="XDU98014.1"/>
    <property type="molecule type" value="Genomic_DNA"/>
</dbReference>
<feature type="domain" description="PKD" evidence="1">
    <location>
        <begin position="422"/>
        <end position="469"/>
    </location>
</feature>
<dbReference type="CDD" id="cd00146">
    <property type="entry name" value="PKD"/>
    <property type="match status" value="1"/>
</dbReference>
<dbReference type="Gene3D" id="2.60.40.10">
    <property type="entry name" value="Immunoglobulins"/>
    <property type="match status" value="1"/>
</dbReference>
<name>A0AB39WA69_9FLAO</name>
<dbReference type="Pfam" id="PF18911">
    <property type="entry name" value="PKD_4"/>
    <property type="match status" value="1"/>
</dbReference>
<protein>
    <submittedName>
        <fullName evidence="2">T9SS type B sorting domain-containing protein</fullName>
    </submittedName>
</protein>
<dbReference type="InterPro" id="IPR026341">
    <property type="entry name" value="T9SS_type_B"/>
</dbReference>
<proteinExistence type="predicted"/>
<dbReference type="AlphaFoldDB" id="A0AB39WA69"/>
<evidence type="ECO:0000259" key="1">
    <source>
        <dbReference type="PROSITE" id="PS50093"/>
    </source>
</evidence>
<accession>A0AB39WA69</accession>
<gene>
    <name evidence="2" type="ORF">AB3G39_12625</name>
</gene>
<dbReference type="SUPFAM" id="SSF49299">
    <property type="entry name" value="PKD domain"/>
    <property type="match status" value="1"/>
</dbReference>
<dbReference type="InterPro" id="IPR013783">
    <property type="entry name" value="Ig-like_fold"/>
</dbReference>
<dbReference type="InterPro" id="IPR035986">
    <property type="entry name" value="PKD_dom_sf"/>
</dbReference>
<dbReference type="InterPro" id="IPR000601">
    <property type="entry name" value="PKD_dom"/>
</dbReference>
<sequence>MTIIHIKTFNTVALLLLFLSFQSIEAQIKLTNNIGTTLVKTDMYSCDRDESWSRVFTLSDFGIAANEQFMIKSLQVGLSKSDIGSTLQCIVYSLDEDFPNYSYSIYPTTILGRRGIAQSPLITGAPEIVEVNFDEPIIVPAGVKRIMVSVEKYKDIYNPATGAVYIAGTEKDTGESWYFGCDPNHGLAPTTDLTIPVPNANFYINVTGEVFNVKSSGSITRLSHNVCDDLVETDIYSCNSTYIYWARAFTLKDFGISNNEEFVIKSGQVGINKTGWLANVSFNIYKIDDSFPASFSEADLIGSSQSQALDPYIPRNSQIIQVDFDTPIVIPKDVERILVEVKKGIEYGDGVAFIAGSAQDNDVSWQRGCSSLSGAGDKYVSTADFGFPKANFYINVTGNVNHVTNNFEMNFSNICSEFLKEFSVDDQSKIASISWDFGDPASGINNTSIDLSPFHDFSTDGKYTITATVIGKDGTVEVLTEIIDAKEPPKAYGINNIYACEESNNLGFSTSFDTSLVTQQVLGGQIDKVVTFIDGKGTKYNTLPNPFTNTTKNRETITVRVSHKDNFCCYSETTFDLIVNPLPDLSEALNLIVCDNDTDGLATFNLQQLKNSIIGTATNIKVEFYHENGQQIQSPLNAISNLIANEESIKVKAINTDTNCYNESTFNLIVNPLPIANSLKEITGCDDNNDGISEYFDTSNIESTVLGNQTGMKVTYFDTNGNQLPSPLVNPFTNSKPNQETITVRVTNPQTNCYSETFLNLITSTKPTIIQPNTLYACDEGNGFSHFDTSTIESELIGNQPNLLISYLDENGNKLPSPLPIDYKNTVPWSQTITARIENQLNSLCFSETNFKFVVNELPQINLEKEYFLCDLEPSLKITTDLNFDSWEWSFQDNSIISNSFEANLVEAGKYTLRVSKISNGISCENSFSFNLIRSILPKITEIKIQDLSDKNFIEIITSTNGDFEYAIDGNNFQDSNTFHNISGGVYVVKVRDKQGCGVDEREAILVDYPKFFTPNNDGYNDYWSILGIEKFPNSITSIFDRYGKLLKRLQYSDMGWDGTFNGENLIASDYWFTVELGNGRNFKGHFSLKR</sequence>
<dbReference type="RefSeq" id="WP_369765391.1">
    <property type="nucleotide sequence ID" value="NZ_CP165626.1"/>
</dbReference>
<evidence type="ECO:0000313" key="2">
    <source>
        <dbReference type="EMBL" id="XDU98014.1"/>
    </source>
</evidence>
<dbReference type="Pfam" id="PF13585">
    <property type="entry name" value="CHU_C"/>
    <property type="match status" value="1"/>
</dbReference>
<dbReference type="NCBIfam" id="TIGR04131">
    <property type="entry name" value="Bac_Flav_CTERM"/>
    <property type="match status" value="1"/>
</dbReference>
<reference evidence="2" key="1">
    <citation type="submission" date="2024-07" db="EMBL/GenBank/DDBJ databases">
        <authorList>
            <person name="Biller S.J."/>
        </authorList>
    </citation>
    <scope>NUCLEOTIDE SEQUENCE</scope>
    <source>
        <strain evidence="2">WC2416</strain>
    </source>
</reference>
<organism evidence="2">
    <name type="scientific">Flavobacterium sp. WC2416</name>
    <dbReference type="NCBI Taxonomy" id="3234141"/>
    <lineage>
        <taxon>Bacteria</taxon>
        <taxon>Pseudomonadati</taxon>
        <taxon>Bacteroidota</taxon>
        <taxon>Flavobacteriia</taxon>
        <taxon>Flavobacteriales</taxon>
        <taxon>Flavobacteriaceae</taxon>
        <taxon>Flavobacterium</taxon>
    </lineage>
</organism>
<dbReference type="PROSITE" id="PS50093">
    <property type="entry name" value="PKD"/>
    <property type="match status" value="1"/>
</dbReference>